<feature type="compositionally biased region" description="Polar residues" evidence="1">
    <location>
        <begin position="170"/>
        <end position="179"/>
    </location>
</feature>
<gene>
    <name evidence="3" type="ORF">BDV95DRAFT_257728</name>
</gene>
<name>A0A7C8I2P7_9PLEO</name>
<reference evidence="3 4" key="1">
    <citation type="submission" date="2020-01" db="EMBL/GenBank/DDBJ databases">
        <authorList>
            <consortium name="DOE Joint Genome Institute"/>
            <person name="Haridas S."/>
            <person name="Albert R."/>
            <person name="Binder M."/>
            <person name="Bloem J."/>
            <person name="Labutti K."/>
            <person name="Salamov A."/>
            <person name="Andreopoulos B."/>
            <person name="Baker S.E."/>
            <person name="Barry K."/>
            <person name="Bills G."/>
            <person name="Bluhm B.H."/>
            <person name="Cannon C."/>
            <person name="Castanera R."/>
            <person name="Culley D.E."/>
            <person name="Daum C."/>
            <person name="Ezra D."/>
            <person name="Gonzalez J.B."/>
            <person name="Henrissat B."/>
            <person name="Kuo A."/>
            <person name="Liang C."/>
            <person name="Lipzen A."/>
            <person name="Lutzoni F."/>
            <person name="Magnuson J."/>
            <person name="Mondo S."/>
            <person name="Nolan M."/>
            <person name="Ohm R."/>
            <person name="Pangilinan J."/>
            <person name="Park H.-J.H."/>
            <person name="Ramirez L."/>
            <person name="Alfaro M."/>
            <person name="Sun H."/>
            <person name="Tritt A."/>
            <person name="Yoshinaga Y."/>
            <person name="Zwiers L.-H.L."/>
            <person name="Turgeon B.G."/>
            <person name="Goodwin S.B."/>
            <person name="Spatafora J.W."/>
            <person name="Crous P.W."/>
            <person name="Grigoriev I.V."/>
        </authorList>
    </citation>
    <scope>NUCLEOTIDE SEQUENCE [LARGE SCALE GENOMIC DNA]</scope>
    <source>
        <strain evidence="3 4">CBS 611.86</strain>
    </source>
</reference>
<sequence length="356" mass="40028">MKDLIANTMAGWNTLALERPYRAMEWCDLQIMPAPFREGCQNMLDQQWSHKLPFLQPQSPAQLACERLDAIINEVALMDDTPLEVTDLCAGGGGPTPIFERLINAKRFSRGQSPVDFVLGDLYPHINAWKEHAKKSDHLSYIAEPVDAAEAPDKELATADTSRRSSSAAGNQEASSRPTPASPKRTFRLFNLSFHHFTDSQCKQVLRSTCSTASGVAIIELQDRRRGTLLLFALNFVLVLLLTPFWFSPFPRGPKTRHNVQQLLLTYSGILPFILWWDGLASCMRTREFDEVMQLAQQALQSPTAPAVEAITVAGTDGARRCQLTSEWEFRAYRQMHTFPFGYLNMIVGVRVPPPY</sequence>
<dbReference type="EMBL" id="JAADJZ010000034">
    <property type="protein sequence ID" value="KAF2865353.1"/>
    <property type="molecule type" value="Genomic_DNA"/>
</dbReference>
<dbReference type="OrthoDB" id="2101715at2759"/>
<keyword evidence="2" id="KW-1133">Transmembrane helix</keyword>
<keyword evidence="2" id="KW-0472">Membrane</keyword>
<organism evidence="3 4">
    <name type="scientific">Massariosphaeria phaeospora</name>
    <dbReference type="NCBI Taxonomy" id="100035"/>
    <lineage>
        <taxon>Eukaryota</taxon>
        <taxon>Fungi</taxon>
        <taxon>Dikarya</taxon>
        <taxon>Ascomycota</taxon>
        <taxon>Pezizomycotina</taxon>
        <taxon>Dothideomycetes</taxon>
        <taxon>Pleosporomycetidae</taxon>
        <taxon>Pleosporales</taxon>
        <taxon>Pleosporales incertae sedis</taxon>
        <taxon>Massariosphaeria</taxon>
    </lineage>
</organism>
<keyword evidence="4" id="KW-1185">Reference proteome</keyword>
<feature type="transmembrane region" description="Helical" evidence="2">
    <location>
        <begin position="259"/>
        <end position="277"/>
    </location>
</feature>
<evidence type="ECO:0000313" key="3">
    <source>
        <dbReference type="EMBL" id="KAF2865353.1"/>
    </source>
</evidence>
<feature type="transmembrane region" description="Helical" evidence="2">
    <location>
        <begin position="229"/>
        <end position="247"/>
    </location>
</feature>
<dbReference type="Proteomes" id="UP000481861">
    <property type="component" value="Unassembled WGS sequence"/>
</dbReference>
<accession>A0A7C8I2P7</accession>
<evidence type="ECO:0008006" key="5">
    <source>
        <dbReference type="Google" id="ProtNLM"/>
    </source>
</evidence>
<feature type="region of interest" description="Disordered" evidence="1">
    <location>
        <begin position="152"/>
        <end position="184"/>
    </location>
</feature>
<comment type="caution">
    <text evidence="3">The sequence shown here is derived from an EMBL/GenBank/DDBJ whole genome shotgun (WGS) entry which is preliminary data.</text>
</comment>
<keyword evidence="2" id="KW-0812">Transmembrane</keyword>
<dbReference type="AlphaFoldDB" id="A0A7C8I2P7"/>
<evidence type="ECO:0000256" key="2">
    <source>
        <dbReference type="SAM" id="Phobius"/>
    </source>
</evidence>
<evidence type="ECO:0000313" key="4">
    <source>
        <dbReference type="Proteomes" id="UP000481861"/>
    </source>
</evidence>
<feature type="compositionally biased region" description="Basic and acidic residues" evidence="1">
    <location>
        <begin position="152"/>
        <end position="163"/>
    </location>
</feature>
<evidence type="ECO:0000256" key="1">
    <source>
        <dbReference type="SAM" id="MobiDB-lite"/>
    </source>
</evidence>
<proteinExistence type="predicted"/>
<protein>
    <recommendedName>
        <fullName evidence="5">S-adenosyl-L-methionine-dependent methyltransferase</fullName>
    </recommendedName>
</protein>